<keyword evidence="7" id="KW-0005">Acetoin biosynthesis</keyword>
<evidence type="ECO:0000256" key="1">
    <source>
        <dbReference type="ARBA" id="ARBA00001784"/>
    </source>
</evidence>
<accession>A0ABT3RNP0</accession>
<dbReference type="SUPFAM" id="SSF117856">
    <property type="entry name" value="AF0104/ALDC/Ptd012-like"/>
    <property type="match status" value="1"/>
</dbReference>
<feature type="signal peptide" evidence="9">
    <location>
        <begin position="1"/>
        <end position="21"/>
    </location>
</feature>
<dbReference type="Pfam" id="PF03306">
    <property type="entry name" value="AAL_decarboxy"/>
    <property type="match status" value="1"/>
</dbReference>
<evidence type="ECO:0000256" key="2">
    <source>
        <dbReference type="ARBA" id="ARBA00005170"/>
    </source>
</evidence>
<dbReference type="PANTHER" id="PTHR35524:SF1">
    <property type="entry name" value="ALPHA-ACETOLACTATE DECARBOXYLASE"/>
    <property type="match status" value="1"/>
</dbReference>
<comment type="catalytic activity">
    <reaction evidence="1">
        <text>(2S)-2-acetolactate + H(+) = (R)-acetoin + CO2</text>
        <dbReference type="Rhea" id="RHEA:21580"/>
        <dbReference type="ChEBI" id="CHEBI:15378"/>
        <dbReference type="ChEBI" id="CHEBI:15686"/>
        <dbReference type="ChEBI" id="CHEBI:16526"/>
        <dbReference type="ChEBI" id="CHEBI:58476"/>
        <dbReference type="EC" id="4.1.1.5"/>
    </reaction>
</comment>
<dbReference type="PROSITE" id="PS51257">
    <property type="entry name" value="PROKAR_LIPOPROTEIN"/>
    <property type="match status" value="1"/>
</dbReference>
<dbReference type="GO" id="GO:0047605">
    <property type="term" value="F:acetolactate decarboxylase activity"/>
    <property type="evidence" value="ECO:0007669"/>
    <property type="project" value="UniProtKB-EC"/>
</dbReference>
<protein>
    <recommendedName>
        <fullName evidence="5">Alpha-acetolactate decarboxylase</fullName>
        <ecNumber evidence="4">4.1.1.5</ecNumber>
    </recommendedName>
</protein>
<keyword evidence="9" id="KW-0732">Signal</keyword>
<proteinExistence type="inferred from homology"/>
<comment type="similarity">
    <text evidence="3">Belongs to the alpha-acetolactate decarboxylase family.</text>
</comment>
<evidence type="ECO:0000313" key="10">
    <source>
        <dbReference type="EMBL" id="MCX2743091.1"/>
    </source>
</evidence>
<name>A0ABT3RNP0_9BACT</name>
<dbReference type="EC" id="4.1.1.5" evidence="4"/>
<evidence type="ECO:0000256" key="4">
    <source>
        <dbReference type="ARBA" id="ARBA00013204"/>
    </source>
</evidence>
<dbReference type="RefSeq" id="WP_266055462.1">
    <property type="nucleotide sequence ID" value="NZ_JAPFQN010000003.1"/>
</dbReference>
<dbReference type="Proteomes" id="UP001209885">
    <property type="component" value="Unassembled WGS sequence"/>
</dbReference>
<keyword evidence="8 10" id="KW-0456">Lyase</keyword>
<evidence type="ECO:0000313" key="11">
    <source>
        <dbReference type="Proteomes" id="UP001209885"/>
    </source>
</evidence>
<evidence type="ECO:0000256" key="7">
    <source>
        <dbReference type="ARBA" id="ARBA00023061"/>
    </source>
</evidence>
<evidence type="ECO:0000256" key="8">
    <source>
        <dbReference type="ARBA" id="ARBA00023239"/>
    </source>
</evidence>
<organism evidence="10 11">
    <name type="scientific">Mangrovivirga halotolerans</name>
    <dbReference type="NCBI Taxonomy" id="2993936"/>
    <lineage>
        <taxon>Bacteria</taxon>
        <taxon>Pseudomonadati</taxon>
        <taxon>Bacteroidota</taxon>
        <taxon>Cytophagia</taxon>
        <taxon>Cytophagales</taxon>
        <taxon>Mangrovivirgaceae</taxon>
        <taxon>Mangrovivirga</taxon>
    </lineage>
</organism>
<feature type="chain" id="PRO_5047019219" description="Alpha-acetolactate decarboxylase" evidence="9">
    <location>
        <begin position="22"/>
        <end position="240"/>
    </location>
</feature>
<evidence type="ECO:0000256" key="3">
    <source>
        <dbReference type="ARBA" id="ARBA00007106"/>
    </source>
</evidence>
<keyword evidence="11" id="KW-1185">Reference proteome</keyword>
<evidence type="ECO:0000256" key="5">
    <source>
        <dbReference type="ARBA" id="ARBA00020164"/>
    </source>
</evidence>
<comment type="caution">
    <text evidence="10">The sequence shown here is derived from an EMBL/GenBank/DDBJ whole genome shotgun (WGS) entry which is preliminary data.</text>
</comment>
<dbReference type="EMBL" id="JAPFQN010000003">
    <property type="protein sequence ID" value="MCX2743091.1"/>
    <property type="molecule type" value="Genomic_DNA"/>
</dbReference>
<reference evidence="10 11" key="1">
    <citation type="submission" date="2022-11" db="EMBL/GenBank/DDBJ databases">
        <title>The characterization of three novel Bacteroidetes species and genomic analysis of their roles in tidal elemental geochemical cycles.</title>
        <authorList>
            <person name="Ma K."/>
        </authorList>
    </citation>
    <scope>NUCLEOTIDE SEQUENCE [LARGE SCALE GENOMIC DNA]</scope>
    <source>
        <strain evidence="10 11">M17</strain>
    </source>
</reference>
<keyword evidence="6" id="KW-0210">Decarboxylase</keyword>
<comment type="pathway">
    <text evidence="2">Polyol metabolism; (R,R)-butane-2,3-diol biosynthesis; (R,R)-butane-2,3-diol from pyruvate: step 2/3.</text>
</comment>
<sequence length="240" mass="27201">MKYILSTLLGLLILLTSCENADSQVKIIASGSLKNVMKNGDITPHLDSDSLNISDNLYGLGPAENMEGEILIIAGDIYRSVITNDNQIRVEKTDHIKAPFFVHGFFKTFEKVQIPDSSKLSLRSIESHLNEVAKKRNLEAFCFKINATVISSKIHILNFKYKEDKKVTKKSIHQSSKNLEIINNDIEIIGFYSRKHHGIFTHHDSNIHMHLITKDKAMMGHVDDIRIDPTFQTELLISTE</sequence>
<dbReference type="PANTHER" id="PTHR35524">
    <property type="entry name" value="ALPHA-ACETOLACTATE DECARBOXYLASE"/>
    <property type="match status" value="1"/>
</dbReference>
<dbReference type="Gene3D" id="3.30.1330.80">
    <property type="entry name" value="Hypothetical protein, similar to alpha- acetolactate decarboxylase, domain 2"/>
    <property type="match status" value="2"/>
</dbReference>
<gene>
    <name evidence="10" type="ORF">OO013_04400</name>
</gene>
<evidence type="ECO:0000256" key="6">
    <source>
        <dbReference type="ARBA" id="ARBA00022793"/>
    </source>
</evidence>
<evidence type="ECO:0000256" key="9">
    <source>
        <dbReference type="SAM" id="SignalP"/>
    </source>
</evidence>
<dbReference type="InterPro" id="IPR005128">
    <property type="entry name" value="Acetolactate_a_deCO2ase"/>
</dbReference>